<proteinExistence type="predicted"/>
<dbReference type="InterPro" id="IPR029472">
    <property type="entry name" value="Copia-like_N"/>
</dbReference>
<name>A0AAE1MIA7_9FABA</name>
<protein>
    <recommendedName>
        <fullName evidence="6">Retrotransposon Copia-like N-terminal domain-containing protein</fullName>
    </recommendedName>
</protein>
<feature type="compositionally biased region" description="Low complexity" evidence="1">
    <location>
        <begin position="9"/>
        <end position="21"/>
    </location>
</feature>
<comment type="caution">
    <text evidence="4">The sequence shown here is derived from an EMBL/GenBank/DDBJ whole genome shotgun (WGS) entry which is preliminary data.</text>
</comment>
<dbReference type="Pfam" id="PF03732">
    <property type="entry name" value="Retrotrans_gag"/>
    <property type="match status" value="1"/>
</dbReference>
<sequence>MATEQPPLSSSTTRASTSVSSPDLSDLFQNVGNPYYLHPNENPSLVLVSPVLSGPNYHSWARAMKMALVSKNKTQFLDSYFSIPSLADPVYPAWECCNMMVLSWLTRLMSPTLAQSILWIDKASDVWDDLRARFSEQEVFRLADLQEEIQTLKQGDLSVSDYFTKLKILWDEFLVLRPLLSCTCNPCCKCGVAETYRQHIEQDYVIRFLKGLSDRFSAVKSQIMLIHPLPNINRVFSLVTQQERELGFSTSAITALFNKTVVSRPPSVGDSKPPFTNTGKQCSYCGKPRHTEATCYRKHGFPPSFKFRNASVNAASVVDSVSAPVFDGKPLLAPDTVVNPAYSFTPDQYRKLLALVQADKSSPLPSASVTQVSANDFTLSHSPPTFKEDDWFS</sequence>
<evidence type="ECO:0000259" key="2">
    <source>
        <dbReference type="Pfam" id="PF03732"/>
    </source>
</evidence>
<dbReference type="EMBL" id="JAWXYG010000010">
    <property type="protein sequence ID" value="KAK4261341.1"/>
    <property type="molecule type" value="Genomic_DNA"/>
</dbReference>
<evidence type="ECO:0000256" key="1">
    <source>
        <dbReference type="SAM" id="MobiDB-lite"/>
    </source>
</evidence>
<feature type="domain" description="Retrotransposon gag" evidence="2">
    <location>
        <begin position="104"/>
        <end position="172"/>
    </location>
</feature>
<evidence type="ECO:0000259" key="3">
    <source>
        <dbReference type="Pfam" id="PF14244"/>
    </source>
</evidence>
<keyword evidence="5" id="KW-1185">Reference proteome</keyword>
<feature type="region of interest" description="Disordered" evidence="1">
    <location>
        <begin position="1"/>
        <end position="22"/>
    </location>
</feature>
<dbReference type="Pfam" id="PF14244">
    <property type="entry name" value="Retrotran_gag_3"/>
    <property type="match status" value="1"/>
</dbReference>
<feature type="domain" description="Retrotransposon Copia-like N-terminal" evidence="3">
    <location>
        <begin position="38"/>
        <end position="80"/>
    </location>
</feature>
<evidence type="ECO:0000313" key="5">
    <source>
        <dbReference type="Proteomes" id="UP001293593"/>
    </source>
</evidence>
<evidence type="ECO:0008006" key="6">
    <source>
        <dbReference type="Google" id="ProtNLM"/>
    </source>
</evidence>
<organism evidence="4 5">
    <name type="scientific">Acacia crassicarpa</name>
    <name type="common">northern wattle</name>
    <dbReference type="NCBI Taxonomy" id="499986"/>
    <lineage>
        <taxon>Eukaryota</taxon>
        <taxon>Viridiplantae</taxon>
        <taxon>Streptophyta</taxon>
        <taxon>Embryophyta</taxon>
        <taxon>Tracheophyta</taxon>
        <taxon>Spermatophyta</taxon>
        <taxon>Magnoliopsida</taxon>
        <taxon>eudicotyledons</taxon>
        <taxon>Gunneridae</taxon>
        <taxon>Pentapetalae</taxon>
        <taxon>rosids</taxon>
        <taxon>fabids</taxon>
        <taxon>Fabales</taxon>
        <taxon>Fabaceae</taxon>
        <taxon>Caesalpinioideae</taxon>
        <taxon>mimosoid clade</taxon>
        <taxon>Acacieae</taxon>
        <taxon>Acacia</taxon>
    </lineage>
</organism>
<dbReference type="InterPro" id="IPR005162">
    <property type="entry name" value="Retrotrans_gag_dom"/>
</dbReference>
<evidence type="ECO:0000313" key="4">
    <source>
        <dbReference type="EMBL" id="KAK4261341.1"/>
    </source>
</evidence>
<gene>
    <name evidence="4" type="ORF">QN277_004353</name>
</gene>
<accession>A0AAE1MIA7</accession>
<reference evidence="4" key="1">
    <citation type="submission" date="2023-10" db="EMBL/GenBank/DDBJ databases">
        <title>Chromosome-level genome of the transformable northern wattle, Acacia crassicarpa.</title>
        <authorList>
            <person name="Massaro I."/>
            <person name="Sinha N.R."/>
            <person name="Poethig S."/>
            <person name="Leichty A.R."/>
        </authorList>
    </citation>
    <scope>NUCLEOTIDE SEQUENCE</scope>
    <source>
        <strain evidence="4">Acra3RX</strain>
        <tissue evidence="4">Leaf</tissue>
    </source>
</reference>
<dbReference type="PANTHER" id="PTHR37610:SF55">
    <property type="entry name" value="RETROTRANSPOSON COPIA-LIKE N-TERMINAL DOMAIN-CONTAINING PROTEIN"/>
    <property type="match status" value="1"/>
</dbReference>
<dbReference type="PANTHER" id="PTHR37610">
    <property type="entry name" value="CCHC-TYPE DOMAIN-CONTAINING PROTEIN"/>
    <property type="match status" value="1"/>
</dbReference>
<dbReference type="Proteomes" id="UP001293593">
    <property type="component" value="Unassembled WGS sequence"/>
</dbReference>
<dbReference type="AlphaFoldDB" id="A0AAE1MIA7"/>